<organism evidence="6">
    <name type="scientific">Eremomyces bilateralis CBS 781.70</name>
    <dbReference type="NCBI Taxonomy" id="1392243"/>
    <lineage>
        <taxon>Eukaryota</taxon>
        <taxon>Fungi</taxon>
        <taxon>Dikarya</taxon>
        <taxon>Ascomycota</taxon>
        <taxon>Pezizomycotina</taxon>
        <taxon>Dothideomycetes</taxon>
        <taxon>Dothideomycetes incertae sedis</taxon>
        <taxon>Eremomycetales</taxon>
        <taxon>Eremomycetaceae</taxon>
        <taxon>Eremomyces</taxon>
    </lineage>
</organism>
<dbReference type="FunFam" id="3.40.50.1010:FF:000037">
    <property type="entry name" value="Rad2-like endonuclease, putative (AFU_orthologue AFUA_3G13260)"/>
    <property type="match status" value="1"/>
</dbReference>
<evidence type="ECO:0008006" key="9">
    <source>
        <dbReference type="Google" id="ProtNLM"/>
    </source>
</evidence>
<dbReference type="PRINTS" id="PR00853">
    <property type="entry name" value="XPGRADSUPER"/>
</dbReference>
<feature type="compositionally biased region" description="Low complexity" evidence="3">
    <location>
        <begin position="539"/>
        <end position="555"/>
    </location>
</feature>
<feature type="compositionally biased region" description="Polar residues" evidence="3">
    <location>
        <begin position="737"/>
        <end position="750"/>
    </location>
</feature>
<dbReference type="SUPFAM" id="SSF88723">
    <property type="entry name" value="PIN domain-like"/>
    <property type="match status" value="1"/>
</dbReference>
<feature type="region of interest" description="Disordered" evidence="3">
    <location>
        <begin position="622"/>
        <end position="675"/>
    </location>
</feature>
<feature type="compositionally biased region" description="Basic and acidic residues" evidence="3">
    <location>
        <begin position="752"/>
        <end position="766"/>
    </location>
</feature>
<dbReference type="InterPro" id="IPR029060">
    <property type="entry name" value="PIN-like_dom_sf"/>
</dbReference>
<dbReference type="CDD" id="cd09906">
    <property type="entry name" value="H3TH_YEN1"/>
    <property type="match status" value="1"/>
</dbReference>
<dbReference type="EMBL" id="ML975154">
    <property type="protein sequence ID" value="KAF1813759.1"/>
    <property type="molecule type" value="Genomic_DNA"/>
</dbReference>
<dbReference type="PANTHER" id="PTHR11081">
    <property type="entry name" value="FLAP ENDONUCLEASE FAMILY MEMBER"/>
    <property type="match status" value="1"/>
</dbReference>
<dbReference type="InterPro" id="IPR037316">
    <property type="entry name" value="Yen1_H3TH"/>
</dbReference>
<dbReference type="InterPro" id="IPR006084">
    <property type="entry name" value="XPG/Rad2"/>
</dbReference>
<dbReference type="CDD" id="cd09870">
    <property type="entry name" value="PIN_YEN1"/>
    <property type="match status" value="1"/>
</dbReference>
<keyword evidence="2" id="KW-0378">Hydrolase</keyword>
<keyword evidence="1" id="KW-0540">Nuclease</keyword>
<evidence type="ECO:0000313" key="8">
    <source>
        <dbReference type="RefSeq" id="XP_033535390.1"/>
    </source>
</evidence>
<dbReference type="InterPro" id="IPR036279">
    <property type="entry name" value="5-3_exonuclease_C_sf"/>
</dbReference>
<dbReference type="InterPro" id="IPR006085">
    <property type="entry name" value="XPG_DNA_repair_N"/>
</dbReference>
<gene>
    <name evidence="6 8" type="ORF">P152DRAFT_480979</name>
</gene>
<dbReference type="InterPro" id="IPR006086">
    <property type="entry name" value="XPG-I_dom"/>
</dbReference>
<dbReference type="GO" id="GO:0008821">
    <property type="term" value="F:crossover junction DNA endonuclease activity"/>
    <property type="evidence" value="ECO:0007669"/>
    <property type="project" value="InterPro"/>
</dbReference>
<keyword evidence="7" id="KW-1185">Reference proteome</keyword>
<feature type="domain" description="XPG N-terminal" evidence="5">
    <location>
        <begin position="1"/>
        <end position="98"/>
    </location>
</feature>
<name>A0A6G1G7E3_9PEZI</name>
<dbReference type="SMART" id="SM00484">
    <property type="entry name" value="XPGI"/>
    <property type="match status" value="1"/>
</dbReference>
<dbReference type="Gene3D" id="1.10.150.20">
    <property type="entry name" value="5' to 3' exonuclease, C-terminal subdomain"/>
    <property type="match status" value="1"/>
</dbReference>
<evidence type="ECO:0000259" key="4">
    <source>
        <dbReference type="SMART" id="SM00484"/>
    </source>
</evidence>
<dbReference type="RefSeq" id="XP_033535390.1">
    <property type="nucleotide sequence ID" value="XM_033681786.1"/>
</dbReference>
<accession>A0A6G1G7E3</accession>
<feature type="region of interest" description="Disordered" evidence="3">
    <location>
        <begin position="497"/>
        <end position="591"/>
    </location>
</feature>
<reference evidence="8" key="2">
    <citation type="submission" date="2020-04" db="EMBL/GenBank/DDBJ databases">
        <authorList>
            <consortium name="NCBI Genome Project"/>
        </authorList>
    </citation>
    <scope>NUCLEOTIDE SEQUENCE</scope>
    <source>
        <strain evidence="8">CBS 781.70</strain>
    </source>
</reference>
<dbReference type="AlphaFoldDB" id="A0A6G1G7E3"/>
<evidence type="ECO:0000256" key="2">
    <source>
        <dbReference type="ARBA" id="ARBA00022801"/>
    </source>
</evidence>
<dbReference type="OrthoDB" id="2959108at2759"/>
<protein>
    <recommendedName>
        <fullName evidence="9">PIN domain-like protein</fullName>
    </recommendedName>
</protein>
<feature type="domain" description="XPG-I" evidence="4">
    <location>
        <begin position="109"/>
        <end position="186"/>
    </location>
</feature>
<evidence type="ECO:0000256" key="1">
    <source>
        <dbReference type="ARBA" id="ARBA00022722"/>
    </source>
</evidence>
<dbReference type="SMART" id="SM00485">
    <property type="entry name" value="XPGN"/>
    <property type="match status" value="1"/>
</dbReference>
<dbReference type="GeneID" id="54422356"/>
<dbReference type="InterPro" id="IPR041177">
    <property type="entry name" value="GEN1_C"/>
</dbReference>
<dbReference type="FunFam" id="3.40.50.1010:FF:000051">
    <property type="entry name" value="Rad2-like endonuclease, putative (AFU_orthologue AFUA_3G13260)"/>
    <property type="match status" value="1"/>
</dbReference>
<reference evidence="8" key="3">
    <citation type="submission" date="2025-04" db="UniProtKB">
        <authorList>
            <consortium name="RefSeq"/>
        </authorList>
    </citation>
    <scope>IDENTIFICATION</scope>
    <source>
        <strain evidence="8">CBS 781.70</strain>
    </source>
</reference>
<evidence type="ECO:0000313" key="7">
    <source>
        <dbReference type="Proteomes" id="UP000504638"/>
    </source>
</evidence>
<proteinExistence type="predicted"/>
<feature type="region of interest" description="Disordered" evidence="3">
    <location>
        <begin position="430"/>
        <end position="462"/>
    </location>
</feature>
<dbReference type="SUPFAM" id="SSF47807">
    <property type="entry name" value="5' to 3' exonuclease, C-terminal subdomain"/>
    <property type="match status" value="1"/>
</dbReference>
<dbReference type="Pfam" id="PF00752">
    <property type="entry name" value="XPG_N"/>
    <property type="match status" value="1"/>
</dbReference>
<feature type="compositionally biased region" description="Acidic residues" evidence="3">
    <location>
        <begin position="439"/>
        <end position="448"/>
    </location>
</feature>
<dbReference type="GO" id="GO:0017108">
    <property type="term" value="F:5'-flap endonuclease activity"/>
    <property type="evidence" value="ECO:0007669"/>
    <property type="project" value="TreeGrafter"/>
</dbReference>
<dbReference type="Pfam" id="PF00867">
    <property type="entry name" value="XPG_I"/>
    <property type="match status" value="1"/>
</dbReference>
<evidence type="ECO:0000313" key="6">
    <source>
        <dbReference type="EMBL" id="KAF1813759.1"/>
    </source>
</evidence>
<sequence>MGIHGIYKEIGPGQRIALSKLAADAFTKHKRPLRLAIDTSIWLFQIQASKGGTNPALRTFYYRLIRLLSLAIHPVFVFDGDNKPPFKRNKRTGANVASIPEYFAKDLLKWFGFSVHEAPGEAEAECALLQREGIVDAVLSEDVDTLMFGSGTTIRLWTAEGKGKVPTHVSLYDAETTKNGTSGLDCDGMILVALMSGGDYIPEGLPGCGPKVACEAARAGFGRELCSMNRRDKAALKEWRERLVHELRTNESKFFKRKPRKFDVPDNFPSMEILGYYMQPAVSSKETIDGLKKCLDHISRCASAEDLERYWNTLQDQTSQKLRYSLRSFFERPIDFDKLRTFTRDGFKWQYLDDAKHFIRTMYPAALVREIRLNNLEHIGTVVDSKSEQAAVKALLGSRAHPVTDNCTELRVECIPEKLVPIDLSKEEATSAFQRDVGTEDEAELGDEDAPKGRGPTLFNPNAPQRVWVHEVYVQHGLPDLYDGFQNTLRMKAIEKEDKERRQAARKAASTAPKGVQAGSLDRFTRVTKSGQPGPSLRSAKSPTPQPASTAPAVSEIPHAQSETQAPRTRATTKRRDAIPATQPARSTDLRPVANFRVPPSLSFLAEREDTGAAFMATRTNVSSSNRHLGEDSFDYPPSSQPQVTKRGKRSPFSRSETLPVGIGTGISNTTPQSEEIDGLDAFTTLMQSAKDDSALEVRSPFRKRRKTASSQRGSKEPPTPRKAKGADVIDLISPSPKKQTSISSFVTRSSPRKDKEDDGHDDMRRGHDSFLDDWLESAGGRQKGLGDIEHDGSRRFWPENQKLHDDAGLQRLDLTDSPRSARAKARANRLQEGSASEAMIIHSDAVARVNLTGIVQPPSLRAPASSLSSRRSLAELKDGNIPQSKAQIAGYGAQTEGEPATKAQDKQEIVAPRAKKKQTHVLVKDDGSWEWGTNGVRVEIIDLTKVN</sequence>
<dbReference type="Proteomes" id="UP000504638">
    <property type="component" value="Unplaced"/>
</dbReference>
<dbReference type="Pfam" id="PF18380">
    <property type="entry name" value="GEN1_C"/>
    <property type="match status" value="1"/>
</dbReference>
<feature type="compositionally biased region" description="Basic and acidic residues" evidence="3">
    <location>
        <begin position="714"/>
        <end position="728"/>
    </location>
</feature>
<dbReference type="GO" id="GO:0006281">
    <property type="term" value="P:DNA repair"/>
    <property type="evidence" value="ECO:0007669"/>
    <property type="project" value="UniProtKB-ARBA"/>
</dbReference>
<reference evidence="6 8" key="1">
    <citation type="submission" date="2020-01" db="EMBL/GenBank/DDBJ databases">
        <authorList>
            <consortium name="DOE Joint Genome Institute"/>
            <person name="Haridas S."/>
            <person name="Albert R."/>
            <person name="Binder M."/>
            <person name="Bloem J."/>
            <person name="Labutti K."/>
            <person name="Salamov A."/>
            <person name="Andreopoulos B."/>
            <person name="Baker S.E."/>
            <person name="Barry K."/>
            <person name="Bills G."/>
            <person name="Bluhm B.H."/>
            <person name="Cannon C."/>
            <person name="Castanera R."/>
            <person name="Culley D.E."/>
            <person name="Daum C."/>
            <person name="Ezra D."/>
            <person name="Gonzalez J.B."/>
            <person name="Henrissat B."/>
            <person name="Kuo A."/>
            <person name="Liang C."/>
            <person name="Lipzen A."/>
            <person name="Lutzoni F."/>
            <person name="Magnuson J."/>
            <person name="Mondo S."/>
            <person name="Nolan M."/>
            <person name="Ohm R."/>
            <person name="Pangilinan J."/>
            <person name="Park H.-J."/>
            <person name="Ramirez L."/>
            <person name="Alfaro M."/>
            <person name="Sun H."/>
            <person name="Tritt A."/>
            <person name="Yoshinaga Y."/>
            <person name="Zwiers L.-H."/>
            <person name="Turgeon B.G."/>
            <person name="Goodwin S.B."/>
            <person name="Spatafora J.W."/>
            <person name="Crous P.W."/>
            <person name="Grigoriev I.V."/>
        </authorList>
    </citation>
    <scope>NUCLEOTIDE SEQUENCE</scope>
    <source>
        <strain evidence="6 8">CBS 781.70</strain>
    </source>
</reference>
<dbReference type="PANTHER" id="PTHR11081:SF75">
    <property type="entry name" value="ENDONUCLEASE, PUTATIVE (AFU_ORTHOLOGUE AFUA_3G13260)-RELATED"/>
    <property type="match status" value="1"/>
</dbReference>
<evidence type="ECO:0000259" key="5">
    <source>
        <dbReference type="SMART" id="SM00485"/>
    </source>
</evidence>
<evidence type="ECO:0000256" key="3">
    <source>
        <dbReference type="SAM" id="MobiDB-lite"/>
    </source>
</evidence>
<feature type="region of interest" description="Disordered" evidence="3">
    <location>
        <begin position="692"/>
        <end position="766"/>
    </location>
</feature>
<dbReference type="Gene3D" id="3.40.50.1010">
    <property type="entry name" value="5'-nuclease"/>
    <property type="match status" value="2"/>
</dbReference>